<dbReference type="Proteomes" id="UP001589854">
    <property type="component" value="Unassembled WGS sequence"/>
</dbReference>
<dbReference type="RefSeq" id="WP_378937080.1">
    <property type="nucleotide sequence ID" value="NZ_JBHLVO010000022.1"/>
</dbReference>
<evidence type="ECO:0000313" key="2">
    <source>
        <dbReference type="Proteomes" id="UP001589854"/>
    </source>
</evidence>
<keyword evidence="2" id="KW-1185">Reference proteome</keyword>
<protein>
    <recommendedName>
        <fullName evidence="3">ASCH domain-containing protein</fullName>
    </recommendedName>
</protein>
<organism evidence="1 2">
    <name type="scientific">Metabacillus herbersteinensis</name>
    <dbReference type="NCBI Taxonomy" id="283816"/>
    <lineage>
        <taxon>Bacteria</taxon>
        <taxon>Bacillati</taxon>
        <taxon>Bacillota</taxon>
        <taxon>Bacilli</taxon>
        <taxon>Bacillales</taxon>
        <taxon>Bacillaceae</taxon>
        <taxon>Metabacillus</taxon>
    </lineage>
</organism>
<dbReference type="EMBL" id="JBHLVO010000022">
    <property type="protein sequence ID" value="MFC0273608.1"/>
    <property type="molecule type" value="Genomic_DNA"/>
</dbReference>
<sequence length="107" mass="12384">MKFIHYGLMENNKNYILKKTDNRSSEYSLVKKNGDNIEVSFIGGDFEEQPHTVNFTVGVIHLIEGFEQLTLEDLTIETIEEVSVAIYNIYMSNQIPNNLKNKILVTW</sequence>
<reference evidence="1 2" key="1">
    <citation type="submission" date="2024-09" db="EMBL/GenBank/DDBJ databases">
        <authorList>
            <person name="Sun Q."/>
            <person name="Mori K."/>
        </authorList>
    </citation>
    <scope>NUCLEOTIDE SEQUENCE [LARGE SCALE GENOMIC DNA]</scope>
    <source>
        <strain evidence="1 2">CCM 7228</strain>
    </source>
</reference>
<comment type="caution">
    <text evidence="1">The sequence shown here is derived from an EMBL/GenBank/DDBJ whole genome shotgun (WGS) entry which is preliminary data.</text>
</comment>
<gene>
    <name evidence="1" type="ORF">ACFFIX_19640</name>
</gene>
<accession>A0ABV6GIS8</accession>
<proteinExistence type="predicted"/>
<evidence type="ECO:0000313" key="1">
    <source>
        <dbReference type="EMBL" id="MFC0273608.1"/>
    </source>
</evidence>
<name>A0ABV6GIS8_9BACI</name>
<evidence type="ECO:0008006" key="3">
    <source>
        <dbReference type="Google" id="ProtNLM"/>
    </source>
</evidence>